<proteinExistence type="predicted"/>
<dbReference type="EMBL" id="CP021081">
    <property type="protein sequence ID" value="ASN79828.1"/>
    <property type="molecule type" value="Genomic_DNA"/>
</dbReference>
<dbReference type="PANTHER" id="PTHR38463:SF1">
    <property type="entry name" value="STRESS RESPONSE PROTEIN YSNF"/>
    <property type="match status" value="1"/>
</dbReference>
<dbReference type="InterPro" id="IPR027275">
    <property type="entry name" value="PRC-brl_dom"/>
</dbReference>
<dbReference type="RefSeq" id="WP_081425903.1">
    <property type="nucleotide sequence ID" value="NZ_CP021081.1"/>
</dbReference>
<dbReference type="Pfam" id="PF09557">
    <property type="entry name" value="DUF2382"/>
    <property type="match status" value="1"/>
</dbReference>
<dbReference type="InterPro" id="IPR011033">
    <property type="entry name" value="PRC_barrel-like_sf"/>
</dbReference>
<feature type="domain" description="PRC-barrel" evidence="2">
    <location>
        <begin position="21"/>
        <end position="90"/>
    </location>
</feature>
<feature type="compositionally biased region" description="Basic and acidic residues" evidence="1">
    <location>
        <begin position="343"/>
        <end position="355"/>
    </location>
</feature>
<dbReference type="InterPro" id="IPR019060">
    <property type="entry name" value="DUF2382"/>
</dbReference>
<reference evidence="4 5" key="1">
    <citation type="submission" date="2017-05" db="EMBL/GenBank/DDBJ databases">
        <title>The complete genome sequence of Deinococcus ficus isolated from the rhizosphere of the Ficus religiosa L. in Taiwan.</title>
        <authorList>
            <person name="Wu K.-M."/>
            <person name="Liao T.-L."/>
            <person name="Liu Y.-M."/>
            <person name="Young C.-C."/>
            <person name="Tsai S.-F."/>
        </authorList>
    </citation>
    <scope>NUCLEOTIDE SEQUENCE [LARGE SCALE GENOMIC DNA]</scope>
    <source>
        <strain evidence="4 5">CC-FR2-10</strain>
    </source>
</reference>
<dbReference type="SUPFAM" id="SSF50346">
    <property type="entry name" value="PRC-barrel domain"/>
    <property type="match status" value="1"/>
</dbReference>
<feature type="domain" description="DUF2382" evidence="3">
    <location>
        <begin position="149"/>
        <end position="261"/>
    </location>
</feature>
<dbReference type="Pfam" id="PF05239">
    <property type="entry name" value="PRC"/>
    <property type="match status" value="1"/>
</dbReference>
<evidence type="ECO:0000256" key="1">
    <source>
        <dbReference type="SAM" id="MobiDB-lite"/>
    </source>
</evidence>
<evidence type="ECO:0000313" key="4">
    <source>
        <dbReference type="EMBL" id="ASN79828.1"/>
    </source>
</evidence>
<keyword evidence="5" id="KW-1185">Reference proteome</keyword>
<dbReference type="KEGG" id="dfc:DFI_01345"/>
<evidence type="ECO:0000259" key="3">
    <source>
        <dbReference type="Pfam" id="PF09557"/>
    </source>
</evidence>
<feature type="compositionally biased region" description="Basic and acidic residues" evidence="1">
    <location>
        <begin position="324"/>
        <end position="336"/>
    </location>
</feature>
<dbReference type="InterPro" id="IPR014747">
    <property type="entry name" value="Bac_photo_RC_H_C"/>
</dbReference>
<dbReference type="STRING" id="317577.GCA_000419625_00879"/>
<feature type="region of interest" description="Disordered" evidence="1">
    <location>
        <begin position="268"/>
        <end position="290"/>
    </location>
</feature>
<dbReference type="GO" id="GO:0019684">
    <property type="term" value="P:photosynthesis, light reaction"/>
    <property type="evidence" value="ECO:0007669"/>
    <property type="project" value="InterPro"/>
</dbReference>
<evidence type="ECO:0000259" key="2">
    <source>
        <dbReference type="Pfam" id="PF05239"/>
    </source>
</evidence>
<protein>
    <recommendedName>
        <fullName evidence="6">Photosystem reaction center subunit H</fullName>
    </recommendedName>
</protein>
<accession>A0A221ST56</accession>
<sequence>MRLIPLSELTTRHADVLGNDYYDPTGSTAYGLNGDRIGTIRGALAEPETGRIRSLIVDVGGWFSSKEVVVPVGMARIEGDGVYFDNLTKDQVSGMQAYAVGQDYSMDAQYADERVLRAANPQYAMDEQSYTRDRGYRNDDALYQTPDRLQLLEERLIVNKDRFVAGSVEIGKHVETRQESVQVPLQREEVVIERHTVSDARPVTGDVRLGEGSQTMRVDLEAERANIGKEAYVTEEVSVGKRTVTETQTHTAELGREVLDVNKTGEVRMDGLSGTDTSMGAGTLGRTGSAAGDVAGAAGNKLEEGADRLRAMGHEVAGAVTGNPKHDALAAEDRAKANMNNDQADRDMMDADRKV</sequence>
<dbReference type="InterPro" id="IPR052967">
    <property type="entry name" value="Stress_Response_Assoc"/>
</dbReference>
<evidence type="ECO:0008006" key="6">
    <source>
        <dbReference type="Google" id="ProtNLM"/>
    </source>
</evidence>
<dbReference type="Proteomes" id="UP000259030">
    <property type="component" value="Chromosome"/>
</dbReference>
<name>A0A221ST56_9DEIO</name>
<evidence type="ECO:0000313" key="5">
    <source>
        <dbReference type="Proteomes" id="UP000259030"/>
    </source>
</evidence>
<dbReference type="GO" id="GO:0030077">
    <property type="term" value="C:plasma membrane light-harvesting complex"/>
    <property type="evidence" value="ECO:0007669"/>
    <property type="project" value="InterPro"/>
</dbReference>
<dbReference type="PANTHER" id="PTHR38463">
    <property type="entry name" value="STRESS RESPONSE PROTEIN YSNF"/>
    <property type="match status" value="1"/>
</dbReference>
<feature type="region of interest" description="Disordered" evidence="1">
    <location>
        <begin position="319"/>
        <end position="355"/>
    </location>
</feature>
<dbReference type="NCBIfam" id="TIGR02271">
    <property type="entry name" value="YsnF/AvaK domain"/>
    <property type="match status" value="1"/>
</dbReference>
<organism evidence="4 5">
    <name type="scientific">Deinococcus ficus</name>
    <dbReference type="NCBI Taxonomy" id="317577"/>
    <lineage>
        <taxon>Bacteria</taxon>
        <taxon>Thermotogati</taxon>
        <taxon>Deinococcota</taxon>
        <taxon>Deinococci</taxon>
        <taxon>Deinococcales</taxon>
        <taxon>Deinococcaceae</taxon>
        <taxon>Deinococcus</taxon>
    </lineage>
</organism>
<dbReference type="AlphaFoldDB" id="A0A221ST56"/>
<dbReference type="Gene3D" id="3.90.50.10">
    <property type="entry name" value="Photosynthetic Reaction Center, subunit H, domain 2"/>
    <property type="match status" value="1"/>
</dbReference>
<gene>
    <name evidence="4" type="ORF">DFI_01345</name>
</gene>